<evidence type="ECO:0000313" key="1">
    <source>
        <dbReference type="EMBL" id="KAJ7704114.1"/>
    </source>
</evidence>
<organism evidence="1 2">
    <name type="scientific">Mycena rosella</name>
    <name type="common">Pink bonnet</name>
    <name type="synonym">Agaricus rosellus</name>
    <dbReference type="NCBI Taxonomy" id="1033263"/>
    <lineage>
        <taxon>Eukaryota</taxon>
        <taxon>Fungi</taxon>
        <taxon>Dikarya</taxon>
        <taxon>Basidiomycota</taxon>
        <taxon>Agaricomycotina</taxon>
        <taxon>Agaricomycetes</taxon>
        <taxon>Agaricomycetidae</taxon>
        <taxon>Agaricales</taxon>
        <taxon>Marasmiineae</taxon>
        <taxon>Mycenaceae</taxon>
        <taxon>Mycena</taxon>
    </lineage>
</organism>
<accession>A0AAD7GSA1</accession>
<evidence type="ECO:0000313" key="2">
    <source>
        <dbReference type="Proteomes" id="UP001221757"/>
    </source>
</evidence>
<protein>
    <submittedName>
        <fullName evidence="1">Uncharacterized protein</fullName>
    </submittedName>
</protein>
<proteinExistence type="predicted"/>
<keyword evidence="2" id="KW-1185">Reference proteome</keyword>
<comment type="caution">
    <text evidence="1">The sequence shown here is derived from an EMBL/GenBank/DDBJ whole genome shotgun (WGS) entry which is preliminary data.</text>
</comment>
<dbReference type="Proteomes" id="UP001221757">
    <property type="component" value="Unassembled WGS sequence"/>
</dbReference>
<reference evidence="1" key="1">
    <citation type="submission" date="2023-03" db="EMBL/GenBank/DDBJ databases">
        <title>Massive genome expansion in bonnet fungi (Mycena s.s.) driven by repeated elements and novel gene families across ecological guilds.</title>
        <authorList>
            <consortium name="Lawrence Berkeley National Laboratory"/>
            <person name="Harder C.B."/>
            <person name="Miyauchi S."/>
            <person name="Viragh M."/>
            <person name="Kuo A."/>
            <person name="Thoen E."/>
            <person name="Andreopoulos B."/>
            <person name="Lu D."/>
            <person name="Skrede I."/>
            <person name="Drula E."/>
            <person name="Henrissat B."/>
            <person name="Morin E."/>
            <person name="Kohler A."/>
            <person name="Barry K."/>
            <person name="LaButti K."/>
            <person name="Morin E."/>
            <person name="Salamov A."/>
            <person name="Lipzen A."/>
            <person name="Mereny Z."/>
            <person name="Hegedus B."/>
            <person name="Baldrian P."/>
            <person name="Stursova M."/>
            <person name="Weitz H."/>
            <person name="Taylor A."/>
            <person name="Grigoriev I.V."/>
            <person name="Nagy L.G."/>
            <person name="Martin F."/>
            <person name="Kauserud H."/>
        </authorList>
    </citation>
    <scope>NUCLEOTIDE SEQUENCE</scope>
    <source>
        <strain evidence="1">CBHHK067</strain>
    </source>
</reference>
<gene>
    <name evidence="1" type="ORF">B0H17DRAFT_1194020</name>
</gene>
<dbReference type="EMBL" id="JARKIE010000011">
    <property type="protein sequence ID" value="KAJ7704114.1"/>
    <property type="molecule type" value="Genomic_DNA"/>
</dbReference>
<sequence length="165" mass="19146">MSVAQWIHAGVAIQRQQVLVVALLTSHQEHLLQETWATIAKLRDSLNVDLKKFRERQGAIYPRLMLSVLDVDEPELTAIQIPSYRMKHGYMKNDTDEPYPLLSHWDMRRKDTHLHQATRDSRLFNGMTWYLQSGMKISRVAPMLSPIKRQQDGDAEPQLLESEAQ</sequence>
<dbReference type="AlphaFoldDB" id="A0AAD7GSA1"/>
<name>A0AAD7GSA1_MYCRO</name>